<sequence length="250" mass="28605">MTDEEVNIRELLATGEDLDKVFLLAEKDGKYFNKLIESLDDDLWIVAKNALVVISKFIENREDLHHPLVTKLMGIIRKSEATLLTQEVAKTFGKIAKQNPKLIRRVIPLLFANYNVGNWKIKINMVYVIEEIARNNPSLLTTIMRDIKEMLLSTDSNDKLVALNFVAALGEHNFVYVNPYLPKLLTMLYEKDEVVRASAIETLISLAEKNSKFRRIVLSKLEELEDPSPLVQKIVQDGISRLAIKEQEKD</sequence>
<dbReference type="Gene3D" id="1.25.10.10">
    <property type="entry name" value="Leucine-rich Repeat Variant"/>
    <property type="match status" value="1"/>
</dbReference>
<evidence type="ECO:0000313" key="1">
    <source>
        <dbReference type="EMBL" id="HDL60534.1"/>
    </source>
</evidence>
<dbReference type="EMBL" id="DRDR01000161">
    <property type="protein sequence ID" value="HDL60534.1"/>
    <property type="molecule type" value="Genomic_DNA"/>
</dbReference>
<evidence type="ECO:0008006" key="2">
    <source>
        <dbReference type="Google" id="ProtNLM"/>
    </source>
</evidence>
<name>A0A7V0Q600_UNCW3</name>
<reference evidence="1" key="1">
    <citation type="journal article" date="2020" name="mSystems">
        <title>Genome- and Community-Level Interaction Insights into Carbon Utilization and Element Cycling Functions of Hydrothermarchaeota in Hydrothermal Sediment.</title>
        <authorList>
            <person name="Zhou Z."/>
            <person name="Liu Y."/>
            <person name="Xu W."/>
            <person name="Pan J."/>
            <person name="Luo Z.H."/>
            <person name="Li M."/>
        </authorList>
    </citation>
    <scope>NUCLEOTIDE SEQUENCE [LARGE SCALE GENOMIC DNA]</scope>
    <source>
        <strain evidence="1">HyVt-28</strain>
    </source>
</reference>
<dbReference type="InterPro" id="IPR011989">
    <property type="entry name" value="ARM-like"/>
</dbReference>
<dbReference type="SUPFAM" id="SSF48371">
    <property type="entry name" value="ARM repeat"/>
    <property type="match status" value="1"/>
</dbReference>
<comment type="caution">
    <text evidence="1">The sequence shown here is derived from an EMBL/GenBank/DDBJ whole genome shotgun (WGS) entry which is preliminary data.</text>
</comment>
<protein>
    <recommendedName>
        <fullName evidence="2">HEAT repeat domain-containing protein</fullName>
    </recommendedName>
</protein>
<dbReference type="Proteomes" id="UP000886381">
    <property type="component" value="Unassembled WGS sequence"/>
</dbReference>
<dbReference type="InterPro" id="IPR040914">
    <property type="entry name" value="PH0542"/>
</dbReference>
<dbReference type="InterPro" id="IPR016024">
    <property type="entry name" value="ARM-type_fold"/>
</dbReference>
<gene>
    <name evidence="1" type="ORF">ENH14_03660</name>
</gene>
<organism evidence="1">
    <name type="scientific">candidate division WOR-3 bacterium</name>
    <dbReference type="NCBI Taxonomy" id="2052148"/>
    <lineage>
        <taxon>Bacteria</taxon>
        <taxon>Bacteria division WOR-3</taxon>
    </lineage>
</organism>
<dbReference type="Pfam" id="PF18817">
    <property type="entry name" value="HEAT_UF"/>
    <property type="match status" value="1"/>
</dbReference>
<proteinExistence type="predicted"/>
<accession>A0A7V0Q600</accession>
<dbReference type="AlphaFoldDB" id="A0A7V0Q600"/>